<dbReference type="EMBL" id="JBJKBG010000010">
    <property type="protein sequence ID" value="KAL3719104.1"/>
    <property type="molecule type" value="Genomic_DNA"/>
</dbReference>
<evidence type="ECO:0000313" key="4">
    <source>
        <dbReference type="Proteomes" id="UP001634007"/>
    </source>
</evidence>
<organism evidence="3 4">
    <name type="scientific">Eucalyptus globulus</name>
    <name type="common">Tasmanian blue gum</name>
    <dbReference type="NCBI Taxonomy" id="34317"/>
    <lineage>
        <taxon>Eukaryota</taxon>
        <taxon>Viridiplantae</taxon>
        <taxon>Streptophyta</taxon>
        <taxon>Embryophyta</taxon>
        <taxon>Tracheophyta</taxon>
        <taxon>Spermatophyta</taxon>
        <taxon>Magnoliopsida</taxon>
        <taxon>eudicotyledons</taxon>
        <taxon>Gunneridae</taxon>
        <taxon>Pentapetalae</taxon>
        <taxon>rosids</taxon>
        <taxon>malvids</taxon>
        <taxon>Myrtales</taxon>
        <taxon>Myrtaceae</taxon>
        <taxon>Myrtoideae</taxon>
        <taxon>Eucalypteae</taxon>
        <taxon>Eucalyptus</taxon>
    </lineage>
</organism>
<evidence type="ECO:0000313" key="3">
    <source>
        <dbReference type="EMBL" id="KAL3719104.1"/>
    </source>
</evidence>
<dbReference type="Pfam" id="PF10551">
    <property type="entry name" value="MULE"/>
    <property type="match status" value="1"/>
</dbReference>
<dbReference type="Proteomes" id="UP001634007">
    <property type="component" value="Unassembled WGS sequence"/>
</dbReference>
<evidence type="ECO:0000259" key="2">
    <source>
        <dbReference type="Pfam" id="PF10551"/>
    </source>
</evidence>
<sequence length="217" mass="25172">HSPSIPPHEQRDVYRTVKRTGCEACIKFKIENGVWIVDKFKNVHNHPFIDDKQKHLIRSYRHMTNTNKSILTSMAGAGEYWLTLRDCQNFLQSNRMNLISAGDCQTLINHFNCLQSNGSNFSYTFQLDEEQRLTNFFYFGDVVFDTTYRTNKYNMICNVFFGCAFLSDETIASFVWAFQSFLKAMGNKAPKTIFTDQDHAMANAIKTVFPNTNHRLC</sequence>
<accession>A0ABD3IYT3</accession>
<keyword evidence="4" id="KW-1185">Reference proteome</keyword>
<proteinExistence type="predicted"/>
<dbReference type="AlphaFoldDB" id="A0ABD3IYT3"/>
<feature type="non-terminal residue" evidence="3">
    <location>
        <position position="217"/>
    </location>
</feature>
<comment type="caution">
    <text evidence="3">The sequence shown here is derived from an EMBL/GenBank/DDBJ whole genome shotgun (WGS) entry which is preliminary data.</text>
</comment>
<dbReference type="Pfam" id="PF03101">
    <property type="entry name" value="FAR1"/>
    <property type="match status" value="1"/>
</dbReference>
<feature type="domain" description="MULE transposase" evidence="2">
    <location>
        <begin position="142"/>
        <end position="217"/>
    </location>
</feature>
<reference evidence="3 4" key="1">
    <citation type="submission" date="2024-11" db="EMBL/GenBank/DDBJ databases">
        <title>Chromosome-level genome assembly of Eucalyptus globulus Labill. provides insights into its genome evolution.</title>
        <authorList>
            <person name="Li X."/>
        </authorList>
    </citation>
    <scope>NUCLEOTIDE SEQUENCE [LARGE SCALE GENOMIC DNA]</scope>
    <source>
        <strain evidence="3">CL2024</strain>
        <tissue evidence="3">Fresh tender leaves</tissue>
    </source>
</reference>
<gene>
    <name evidence="3" type="ORF">ACJRO7_004107</name>
</gene>
<dbReference type="InterPro" id="IPR004330">
    <property type="entry name" value="FAR1_DNA_bnd_dom"/>
</dbReference>
<feature type="domain" description="FAR1" evidence="1">
    <location>
        <begin position="11"/>
        <end position="48"/>
    </location>
</feature>
<name>A0ABD3IYT3_EUCGL</name>
<dbReference type="PANTHER" id="PTHR47718:SF17">
    <property type="entry name" value="PROTEIN FAR1-RELATED SEQUENCE 5-LIKE"/>
    <property type="match status" value="1"/>
</dbReference>
<feature type="non-terminal residue" evidence="3">
    <location>
        <position position="1"/>
    </location>
</feature>
<protein>
    <recommendedName>
        <fullName evidence="5">Protein FAR1-RELATED SEQUENCE</fullName>
    </recommendedName>
</protein>
<evidence type="ECO:0008006" key="5">
    <source>
        <dbReference type="Google" id="ProtNLM"/>
    </source>
</evidence>
<evidence type="ECO:0000259" key="1">
    <source>
        <dbReference type="Pfam" id="PF03101"/>
    </source>
</evidence>
<dbReference type="PANTHER" id="PTHR47718">
    <property type="entry name" value="OS01G0519700 PROTEIN"/>
    <property type="match status" value="1"/>
</dbReference>
<dbReference type="InterPro" id="IPR018289">
    <property type="entry name" value="MULE_transposase_dom"/>
</dbReference>